<dbReference type="Proteomes" id="UP000003009">
    <property type="component" value="Unassembled WGS sequence"/>
</dbReference>
<dbReference type="HOGENOM" id="CLU_3099785_0_0_4"/>
<reference evidence="1" key="1">
    <citation type="submission" date="2009-04" db="EMBL/GenBank/DDBJ databases">
        <authorList>
            <person name="Weinstock G."/>
            <person name="Sodergren E."/>
            <person name="Clifton S."/>
            <person name="Fulton L."/>
            <person name="Fulton B."/>
            <person name="Courtney L."/>
            <person name="Fronick C."/>
            <person name="Harrison M."/>
            <person name="Strong C."/>
            <person name="Farmer C."/>
            <person name="Delahaunty K."/>
            <person name="Markovic C."/>
            <person name="Hall O."/>
            <person name="Minx P."/>
            <person name="Tomlinson C."/>
            <person name="Mitreva M."/>
            <person name="Nelson J."/>
            <person name="Hou S."/>
            <person name="Wollam A."/>
            <person name="Pepin K.H."/>
            <person name="Johnson M."/>
            <person name="Bhonagiri V."/>
            <person name="Nash W.E."/>
            <person name="Warren W."/>
            <person name="Chinwalla A."/>
            <person name="Mardis E.R."/>
            <person name="Wilson R.K."/>
        </authorList>
    </citation>
    <scope>NUCLEOTIDE SEQUENCE [LARGE SCALE GENOMIC DNA]</scope>
    <source>
        <strain evidence="1">ATCC 51147</strain>
    </source>
</reference>
<gene>
    <name evidence="1" type="ORF">GCWU000324_00695</name>
</gene>
<protein>
    <submittedName>
        <fullName evidence="1">Uncharacterized protein</fullName>
    </submittedName>
</protein>
<sequence>MLIFFFFIRDSFFRLPHLFYFRIKGSLKTSFHAVFTSQVVSTLRAVARKSG</sequence>
<proteinExistence type="predicted"/>
<dbReference type="EMBL" id="ACJW02000002">
    <property type="protein sequence ID" value="EEP68791.1"/>
    <property type="molecule type" value="Genomic_DNA"/>
</dbReference>
<organism evidence="1 2">
    <name type="scientific">Kingella oralis ATCC 51147</name>
    <dbReference type="NCBI Taxonomy" id="629741"/>
    <lineage>
        <taxon>Bacteria</taxon>
        <taxon>Pseudomonadati</taxon>
        <taxon>Pseudomonadota</taxon>
        <taxon>Betaproteobacteria</taxon>
        <taxon>Neisseriales</taxon>
        <taxon>Neisseriaceae</taxon>
        <taxon>Kingella</taxon>
    </lineage>
</organism>
<comment type="caution">
    <text evidence="1">The sequence shown here is derived from an EMBL/GenBank/DDBJ whole genome shotgun (WGS) entry which is preliminary data.</text>
</comment>
<name>C4GEY7_9NEIS</name>
<accession>C4GEY7</accession>
<dbReference type="STRING" id="629741.GCWU000324_00695"/>
<evidence type="ECO:0000313" key="1">
    <source>
        <dbReference type="EMBL" id="EEP68791.1"/>
    </source>
</evidence>
<dbReference type="AlphaFoldDB" id="C4GEY7"/>
<evidence type="ECO:0000313" key="2">
    <source>
        <dbReference type="Proteomes" id="UP000003009"/>
    </source>
</evidence>
<keyword evidence="2" id="KW-1185">Reference proteome</keyword>